<keyword evidence="1" id="KW-0472">Membrane</keyword>
<dbReference type="EMBL" id="JAEUBG010005024">
    <property type="protein sequence ID" value="KAH3679007.1"/>
    <property type="molecule type" value="Genomic_DNA"/>
</dbReference>
<proteinExistence type="predicted"/>
<reference evidence="2" key="1">
    <citation type="journal article" date="2021" name="Open Biol.">
        <title>Shared evolutionary footprints suggest mitochondrial oxidative damage underlies multiple complex I losses in fungi.</title>
        <authorList>
            <person name="Schikora-Tamarit M.A."/>
            <person name="Marcet-Houben M."/>
            <person name="Nosek J."/>
            <person name="Gabaldon T."/>
        </authorList>
    </citation>
    <scope>NUCLEOTIDE SEQUENCE</scope>
    <source>
        <strain evidence="2">CBS2887</strain>
    </source>
</reference>
<organism evidence="2 3">
    <name type="scientific">Wickerhamomyces pijperi</name>
    <name type="common">Yeast</name>
    <name type="synonym">Pichia pijperi</name>
    <dbReference type="NCBI Taxonomy" id="599730"/>
    <lineage>
        <taxon>Eukaryota</taxon>
        <taxon>Fungi</taxon>
        <taxon>Dikarya</taxon>
        <taxon>Ascomycota</taxon>
        <taxon>Saccharomycotina</taxon>
        <taxon>Saccharomycetes</taxon>
        <taxon>Phaffomycetales</taxon>
        <taxon>Wickerhamomycetaceae</taxon>
        <taxon>Wickerhamomyces</taxon>
    </lineage>
</organism>
<evidence type="ECO:0000313" key="3">
    <source>
        <dbReference type="Proteomes" id="UP000774326"/>
    </source>
</evidence>
<keyword evidence="3" id="KW-1185">Reference proteome</keyword>
<dbReference type="Proteomes" id="UP000774326">
    <property type="component" value="Unassembled WGS sequence"/>
</dbReference>
<keyword evidence="1" id="KW-0812">Transmembrane</keyword>
<sequence>MSLLSSSIVLPCDLSRGKEISAFSTALVLLNLVLNLITAFLDLFLILLQLCFKELNNFLLTSFKLDNQPILYLIALDLVKEVVVNKDK</sequence>
<name>A0A9P8PV60_WICPI</name>
<evidence type="ECO:0000313" key="2">
    <source>
        <dbReference type="EMBL" id="KAH3679007.1"/>
    </source>
</evidence>
<keyword evidence="1" id="KW-1133">Transmembrane helix</keyword>
<comment type="caution">
    <text evidence="2">The sequence shown here is derived from an EMBL/GenBank/DDBJ whole genome shotgun (WGS) entry which is preliminary data.</text>
</comment>
<dbReference type="AlphaFoldDB" id="A0A9P8PV60"/>
<evidence type="ECO:0000256" key="1">
    <source>
        <dbReference type="SAM" id="Phobius"/>
    </source>
</evidence>
<accession>A0A9P8PV60</accession>
<protein>
    <submittedName>
        <fullName evidence="2">Uncharacterized protein</fullName>
    </submittedName>
</protein>
<reference evidence="2" key="2">
    <citation type="submission" date="2021-01" db="EMBL/GenBank/DDBJ databases">
        <authorList>
            <person name="Schikora-Tamarit M.A."/>
        </authorList>
    </citation>
    <scope>NUCLEOTIDE SEQUENCE</scope>
    <source>
        <strain evidence="2">CBS2887</strain>
    </source>
</reference>
<feature type="transmembrane region" description="Helical" evidence="1">
    <location>
        <begin position="27"/>
        <end position="48"/>
    </location>
</feature>
<gene>
    <name evidence="2" type="ORF">WICPIJ_008748</name>
</gene>